<sequence>MGTLVGALVGALGLSLAGAPVSYGDDSGSTRPVQQGSSQPALPADNGRGRQSGCDPLGTSACLLPFPNDWFTRPDPRSPTGRRLALDRTALPANSQGTRPDPAPWNRLDGFSPGSTLTVQVPDLDPDATGIAPVTDIGLSLAPDAPIVLVDMDTGKRAPYWVEPDANATRPDRRALLIHPAKNLVEGHRYAVGLRMLRDANGAPLPVPEAFAKVAGPRLPATDPLAARQRELRPALRALARAGVARERSGGLGRLGLAWDFTVASRQSLTGDLLTIRDDALRGLGGSAPPYAITGVKDFTEQQDPYITREVRGEVTVPSYLDTPGGPPGSRFHRGSDGAPRQLPGNTQKAVFRCEIPRSALTKPARPALYGHGLFGGRDEVGGGNVRAMAEEHGFTFCATDWAGMAREDVPTAAAALGDLGRFPELSERLQQGLLNAVFLGRALVHPDGLPADPALRTADGRPLLDTTHGLAYDGNSQGGILGGALIAVSPDIERGVLGVTGMNYGLLLNRSVDFAPFRAVLDRSYPDKLDQQLYLGLAQLLWDHGETNGYAAHLTHDHLPGTPHHQVLMHIAYGDHQVANVAADVEARALGARLVTPALAAGRSPDRTPYWGIRPIRRLPYRGSAMSVWDSGAPSPPTTNTPPTGHGHDPHSDPRNSAAARAQKGAFLTTGRVIDVCGGAPCTATPVPLRNP</sequence>
<dbReference type="RefSeq" id="WP_311721450.1">
    <property type="nucleotide sequence ID" value="NZ_JAVRFD010000001.1"/>
</dbReference>
<keyword evidence="3" id="KW-1185">Reference proteome</keyword>
<accession>A0ABU2X5K9</accession>
<evidence type="ECO:0000313" key="3">
    <source>
        <dbReference type="Proteomes" id="UP001180754"/>
    </source>
</evidence>
<feature type="region of interest" description="Disordered" evidence="1">
    <location>
        <begin position="23"/>
        <end position="56"/>
    </location>
</feature>
<feature type="region of interest" description="Disordered" evidence="1">
    <location>
        <begin position="628"/>
        <end position="663"/>
    </location>
</feature>
<organism evidence="2 3">
    <name type="scientific">Streptomyces lonegramiae</name>
    <dbReference type="NCBI Taxonomy" id="3075524"/>
    <lineage>
        <taxon>Bacteria</taxon>
        <taxon>Bacillati</taxon>
        <taxon>Actinomycetota</taxon>
        <taxon>Actinomycetes</taxon>
        <taxon>Kitasatosporales</taxon>
        <taxon>Streptomycetaceae</taxon>
        <taxon>Streptomyces</taxon>
    </lineage>
</organism>
<feature type="compositionally biased region" description="Polar residues" evidence="1">
    <location>
        <begin position="27"/>
        <end position="40"/>
    </location>
</feature>
<feature type="region of interest" description="Disordered" evidence="1">
    <location>
        <begin position="317"/>
        <end position="346"/>
    </location>
</feature>
<feature type="region of interest" description="Disordered" evidence="1">
    <location>
        <begin position="70"/>
        <end position="106"/>
    </location>
</feature>
<proteinExistence type="predicted"/>
<evidence type="ECO:0000256" key="1">
    <source>
        <dbReference type="SAM" id="MobiDB-lite"/>
    </source>
</evidence>
<reference evidence="2" key="1">
    <citation type="submission" date="2024-05" db="EMBL/GenBank/DDBJ databases">
        <title>30 novel species of actinomycetes from the DSMZ collection.</title>
        <authorList>
            <person name="Nouioui I."/>
        </authorList>
    </citation>
    <scope>NUCLEOTIDE SEQUENCE</scope>
    <source>
        <strain evidence="2">DSM 41529</strain>
    </source>
</reference>
<comment type="caution">
    <text evidence="2">The sequence shown here is derived from an EMBL/GenBank/DDBJ whole genome shotgun (WGS) entry which is preliminary data.</text>
</comment>
<evidence type="ECO:0008006" key="4">
    <source>
        <dbReference type="Google" id="ProtNLM"/>
    </source>
</evidence>
<evidence type="ECO:0000313" key="2">
    <source>
        <dbReference type="EMBL" id="MDT0541193.1"/>
    </source>
</evidence>
<protein>
    <recommendedName>
        <fullName evidence="4">ATP-dependent DNA helicase RecG</fullName>
    </recommendedName>
</protein>
<dbReference type="Proteomes" id="UP001180754">
    <property type="component" value="Unassembled WGS sequence"/>
</dbReference>
<gene>
    <name evidence="2" type="ORF">RND15_00445</name>
</gene>
<name>A0ABU2X5K9_9ACTN</name>
<dbReference type="EMBL" id="JAVRFD010000001">
    <property type="protein sequence ID" value="MDT0541193.1"/>
    <property type="molecule type" value="Genomic_DNA"/>
</dbReference>